<dbReference type="Proteomes" id="UP000189670">
    <property type="component" value="Unassembled WGS sequence"/>
</dbReference>
<evidence type="ECO:0000313" key="2">
    <source>
        <dbReference type="Proteomes" id="UP000189670"/>
    </source>
</evidence>
<proteinExistence type="predicted"/>
<accession>A0A1V1NTA3</accession>
<dbReference type="AlphaFoldDB" id="A0A1V1NTA3"/>
<sequence length="309" mass="35663">MALESRSDCHYITDKDLLFSIEKMDIKPVLLYLNCLNSSAGLINFGLTLSKKVSAFISSRFLYSFDVAQEQGIKLLLDILTKGNAPHRAVSDLFGKLDQSLNIATPQARWMTPLIFRQYSDWIATIPETPARRIHDPHWHLKIDRVSQISTVTFQTLQMLREGRLRCQAFVWYSTEGQGAEKFHNRLTIDLREHLLEFNADFCEVRPEWPSELDRPEIAFKDCLTEAFMVKNLDDIPGAIRKMNYGTSGKQTLIYVRHIPVTSPRLINPKVLKYYLSWWDNIIIPLLERNQFALLGVSFIVKNPKSSET</sequence>
<protein>
    <submittedName>
        <fullName evidence="1">Uncharacterized protein</fullName>
    </submittedName>
</protein>
<comment type="caution">
    <text evidence="1">The sequence shown here is derived from an EMBL/GenBank/DDBJ whole genome shotgun (WGS) entry which is preliminary data.</text>
</comment>
<organism evidence="1 2">
    <name type="scientific">Candidatus Magnetoglobus multicellularis str. Araruama</name>
    <dbReference type="NCBI Taxonomy" id="890399"/>
    <lineage>
        <taxon>Bacteria</taxon>
        <taxon>Pseudomonadati</taxon>
        <taxon>Thermodesulfobacteriota</taxon>
        <taxon>Desulfobacteria</taxon>
        <taxon>Desulfobacterales</taxon>
        <taxon>Desulfobacteraceae</taxon>
        <taxon>Candidatus Magnetoglobus</taxon>
    </lineage>
</organism>
<gene>
    <name evidence="1" type="ORF">OMM_05909</name>
</gene>
<reference evidence="2" key="1">
    <citation type="submission" date="2012-11" db="EMBL/GenBank/DDBJ databases">
        <authorList>
            <person name="Lucero-Rivera Y.E."/>
            <person name="Tovar-Ramirez D."/>
        </authorList>
    </citation>
    <scope>NUCLEOTIDE SEQUENCE [LARGE SCALE GENOMIC DNA]</scope>
    <source>
        <strain evidence="2">Araruama</strain>
    </source>
</reference>
<name>A0A1V1NTA3_9BACT</name>
<dbReference type="EMBL" id="ATBP01002478">
    <property type="protein sequence ID" value="ETR65817.1"/>
    <property type="molecule type" value="Genomic_DNA"/>
</dbReference>
<evidence type="ECO:0000313" key="1">
    <source>
        <dbReference type="EMBL" id="ETR65817.1"/>
    </source>
</evidence>